<keyword evidence="2" id="KW-1185">Reference proteome</keyword>
<name>A0A4U0S100_9ACTN</name>
<sequence length="67" mass="7796">MKLAAALWRVRPGDRPRPAALTRDLRWDVLSLNQQLWLLPPQPEDEVLLTDFVEVSHEIRRARRGAV</sequence>
<organism evidence="1 2">
    <name type="scientific">Actinacidiphila oryziradicis</name>
    <dbReference type="NCBI Taxonomy" id="2571141"/>
    <lineage>
        <taxon>Bacteria</taxon>
        <taxon>Bacillati</taxon>
        <taxon>Actinomycetota</taxon>
        <taxon>Actinomycetes</taxon>
        <taxon>Kitasatosporales</taxon>
        <taxon>Streptomycetaceae</taxon>
        <taxon>Actinacidiphila</taxon>
    </lineage>
</organism>
<dbReference type="RefSeq" id="WP_136729360.1">
    <property type="nucleotide sequence ID" value="NZ_SUMC01000081.1"/>
</dbReference>
<gene>
    <name evidence="1" type="ORF">FCI23_42130</name>
</gene>
<evidence type="ECO:0000313" key="2">
    <source>
        <dbReference type="Proteomes" id="UP000305778"/>
    </source>
</evidence>
<dbReference type="AlphaFoldDB" id="A0A4U0S100"/>
<reference evidence="1 2" key="1">
    <citation type="submission" date="2019-04" db="EMBL/GenBank/DDBJ databases">
        <title>Streptomyces oryziradicis sp. nov., a novel actinomycete isolated from rhizosphere soil of rice (Oryza sativa L.).</title>
        <authorList>
            <person name="Li C."/>
        </authorList>
    </citation>
    <scope>NUCLEOTIDE SEQUENCE [LARGE SCALE GENOMIC DNA]</scope>
    <source>
        <strain evidence="1 2">NEAU-C40</strain>
    </source>
</reference>
<evidence type="ECO:0000313" key="1">
    <source>
        <dbReference type="EMBL" id="TKA00721.1"/>
    </source>
</evidence>
<comment type="caution">
    <text evidence="1">The sequence shown here is derived from an EMBL/GenBank/DDBJ whole genome shotgun (WGS) entry which is preliminary data.</text>
</comment>
<protein>
    <submittedName>
        <fullName evidence="1">Uncharacterized protein</fullName>
    </submittedName>
</protein>
<dbReference type="Proteomes" id="UP000305778">
    <property type="component" value="Unassembled WGS sequence"/>
</dbReference>
<proteinExistence type="predicted"/>
<dbReference type="EMBL" id="SUMC01000081">
    <property type="protein sequence ID" value="TKA00721.1"/>
    <property type="molecule type" value="Genomic_DNA"/>
</dbReference>
<accession>A0A4U0S100</accession>